<evidence type="ECO:0000313" key="2">
    <source>
        <dbReference type="Proteomes" id="UP001630127"/>
    </source>
</evidence>
<dbReference type="EMBL" id="JBJUIK010000015">
    <property type="protein sequence ID" value="KAL3501924.1"/>
    <property type="molecule type" value="Genomic_DNA"/>
</dbReference>
<protein>
    <submittedName>
        <fullName evidence="1">Uncharacterized protein</fullName>
    </submittedName>
</protein>
<gene>
    <name evidence="1" type="ORF">ACH5RR_036373</name>
</gene>
<name>A0ABD2Y6L1_9GENT</name>
<comment type="caution">
    <text evidence="1">The sequence shown here is derived from an EMBL/GenBank/DDBJ whole genome shotgun (WGS) entry which is preliminary data.</text>
</comment>
<organism evidence="1 2">
    <name type="scientific">Cinchona calisaya</name>
    <dbReference type="NCBI Taxonomy" id="153742"/>
    <lineage>
        <taxon>Eukaryota</taxon>
        <taxon>Viridiplantae</taxon>
        <taxon>Streptophyta</taxon>
        <taxon>Embryophyta</taxon>
        <taxon>Tracheophyta</taxon>
        <taxon>Spermatophyta</taxon>
        <taxon>Magnoliopsida</taxon>
        <taxon>eudicotyledons</taxon>
        <taxon>Gunneridae</taxon>
        <taxon>Pentapetalae</taxon>
        <taxon>asterids</taxon>
        <taxon>lamiids</taxon>
        <taxon>Gentianales</taxon>
        <taxon>Rubiaceae</taxon>
        <taxon>Cinchonoideae</taxon>
        <taxon>Cinchoneae</taxon>
        <taxon>Cinchona</taxon>
    </lineage>
</organism>
<dbReference type="NCBIfam" id="TIGR01571">
    <property type="entry name" value="A_thal_Cys_rich"/>
    <property type="match status" value="1"/>
</dbReference>
<dbReference type="Pfam" id="PF04749">
    <property type="entry name" value="PLAC8"/>
    <property type="match status" value="1"/>
</dbReference>
<evidence type="ECO:0000313" key="1">
    <source>
        <dbReference type="EMBL" id="KAL3501924.1"/>
    </source>
</evidence>
<proteinExistence type="predicted"/>
<dbReference type="PANTHER" id="PTHR15907">
    <property type="entry name" value="DUF614 FAMILY PROTEIN-RELATED"/>
    <property type="match status" value="1"/>
</dbReference>
<sequence>MAANNWSTGLCDCFSDCRSCCLTCFCPCVTFGRNAEIADRGQSSCCMCGCLFCLLNAYLHGGLSWLIGMGYRTKIRRQYGISGDGCADCLTHFCCQPCALCQEYRELQFQGFDVLAGWDANVSKQTRGVTMAPVGDAMKR</sequence>
<dbReference type="AlphaFoldDB" id="A0ABD2Y6L1"/>
<dbReference type="Proteomes" id="UP001630127">
    <property type="component" value="Unassembled WGS sequence"/>
</dbReference>
<reference evidence="1 2" key="1">
    <citation type="submission" date="2024-11" db="EMBL/GenBank/DDBJ databases">
        <title>A near-complete genome assembly of Cinchona calisaya.</title>
        <authorList>
            <person name="Lian D.C."/>
            <person name="Zhao X.W."/>
            <person name="Wei L."/>
        </authorList>
    </citation>
    <scope>NUCLEOTIDE SEQUENCE [LARGE SCALE GENOMIC DNA]</scope>
    <source>
        <tissue evidence="1">Nenye</tissue>
    </source>
</reference>
<accession>A0ABD2Y6L1</accession>
<keyword evidence="2" id="KW-1185">Reference proteome</keyword>
<dbReference type="InterPro" id="IPR006461">
    <property type="entry name" value="PLAC_motif_containing"/>
</dbReference>